<dbReference type="SUPFAM" id="SSF55874">
    <property type="entry name" value="ATPase domain of HSP90 chaperone/DNA topoisomerase II/histidine kinase"/>
    <property type="match status" value="1"/>
</dbReference>
<evidence type="ECO:0000259" key="3">
    <source>
        <dbReference type="SMART" id="SM00387"/>
    </source>
</evidence>
<dbReference type="PANTHER" id="PTHR34220:SF7">
    <property type="entry name" value="SENSOR HISTIDINE KINASE YPDA"/>
    <property type="match status" value="1"/>
</dbReference>
<dbReference type="Gene3D" id="3.30.565.10">
    <property type="entry name" value="Histidine kinase-like ATPase, C-terminal domain"/>
    <property type="match status" value="1"/>
</dbReference>
<feature type="domain" description="Histidine kinase/HSP90-like ATPase" evidence="3">
    <location>
        <begin position="255"/>
        <end position="350"/>
    </location>
</feature>
<dbReference type="InterPro" id="IPR010559">
    <property type="entry name" value="Sig_transdc_His_kin_internal"/>
</dbReference>
<evidence type="ECO:0000256" key="2">
    <source>
        <dbReference type="SAM" id="Phobius"/>
    </source>
</evidence>
<proteinExistence type="predicted"/>
<dbReference type="Proteomes" id="UP001155027">
    <property type="component" value="Unassembled WGS sequence"/>
</dbReference>
<dbReference type="RefSeq" id="WP_259080756.1">
    <property type="nucleotide sequence ID" value="NZ_JANUAU010000009.1"/>
</dbReference>
<dbReference type="InterPro" id="IPR050640">
    <property type="entry name" value="Bact_2-comp_sensor_kinase"/>
</dbReference>
<keyword evidence="4" id="KW-0418">Kinase</keyword>
<dbReference type="InterPro" id="IPR036890">
    <property type="entry name" value="HATPase_C_sf"/>
</dbReference>
<dbReference type="PANTHER" id="PTHR34220">
    <property type="entry name" value="SENSOR HISTIDINE KINASE YPDA"/>
    <property type="match status" value="1"/>
</dbReference>
<accession>A0A9X2TCS2</accession>
<organism evidence="4 5">
    <name type="scientific">Salinibacter ruber</name>
    <dbReference type="NCBI Taxonomy" id="146919"/>
    <lineage>
        <taxon>Bacteria</taxon>
        <taxon>Pseudomonadati</taxon>
        <taxon>Rhodothermota</taxon>
        <taxon>Rhodothermia</taxon>
        <taxon>Rhodothermales</taxon>
        <taxon>Salinibacteraceae</taxon>
        <taxon>Salinibacter</taxon>
    </lineage>
</organism>
<feature type="transmembrane region" description="Helical" evidence="2">
    <location>
        <begin position="52"/>
        <end position="75"/>
    </location>
</feature>
<reference evidence="4" key="1">
    <citation type="submission" date="2022-08" db="EMBL/GenBank/DDBJ databases">
        <title>Genomic Encyclopedia of Type Strains, Phase V (KMG-V): Genome sequencing to study the core and pangenomes of soil and plant-associated prokaryotes.</title>
        <authorList>
            <person name="Whitman W."/>
        </authorList>
    </citation>
    <scope>NUCLEOTIDE SEQUENCE</scope>
    <source>
        <strain evidence="4">0</strain>
    </source>
</reference>
<dbReference type="InterPro" id="IPR003594">
    <property type="entry name" value="HATPase_dom"/>
</dbReference>
<protein>
    <submittedName>
        <fullName evidence="4">Signal transduction histidine kinase</fullName>
    </submittedName>
</protein>
<keyword evidence="2" id="KW-0812">Transmembrane</keyword>
<feature type="compositionally biased region" description="Basic and acidic residues" evidence="1">
    <location>
        <begin position="352"/>
        <end position="371"/>
    </location>
</feature>
<dbReference type="Pfam" id="PF06580">
    <property type="entry name" value="His_kinase"/>
    <property type="match status" value="1"/>
</dbReference>
<feature type="transmembrane region" description="Helical" evidence="2">
    <location>
        <begin position="120"/>
        <end position="142"/>
    </location>
</feature>
<evidence type="ECO:0000256" key="1">
    <source>
        <dbReference type="SAM" id="MobiDB-lite"/>
    </source>
</evidence>
<dbReference type="GO" id="GO:0000155">
    <property type="term" value="F:phosphorelay sensor kinase activity"/>
    <property type="evidence" value="ECO:0007669"/>
    <property type="project" value="InterPro"/>
</dbReference>
<keyword evidence="4" id="KW-0808">Transferase</keyword>
<keyword evidence="2" id="KW-1133">Transmembrane helix</keyword>
<dbReference type="GO" id="GO:0016020">
    <property type="term" value="C:membrane"/>
    <property type="evidence" value="ECO:0007669"/>
    <property type="project" value="InterPro"/>
</dbReference>
<feature type="transmembrane region" description="Helical" evidence="2">
    <location>
        <begin position="21"/>
        <end position="40"/>
    </location>
</feature>
<feature type="transmembrane region" description="Helical" evidence="2">
    <location>
        <begin position="87"/>
        <end position="108"/>
    </location>
</feature>
<sequence>MLTAIRNALPGPRRLARQAGLLLGISVLIGAFLFHVWTGLGQLSERWPTLLWNVYFTLVHATIIVASVRAAMYVLRTSVPLQSRRAVALHVGTLSVVTVVAFGTATGLCKALHPGFDLSWDVLLTSATTASAATLIWSAFSYMSAFYQRLREAEAARYEARLSALRAQINPHFLFNAFNSIAALVRTRPGEAEAVVEDLSDLFRYALRASKDGGTATLGDELEAACRYLSVEKARYRGRLTVEIRVPEQLRPLPIPSMTLQPLVENAVQHGVGETQGDCTVSVTAERADGTLLLRVLDTGPGFDSTDLGDALGEGSGLANVRERLELFFGEAAQMRLLPQGIELQIPLRGTAETRPRSAVEEHAFGSDEHAFGMTEAE</sequence>
<feature type="region of interest" description="Disordered" evidence="1">
    <location>
        <begin position="352"/>
        <end position="378"/>
    </location>
</feature>
<dbReference type="AlphaFoldDB" id="A0A9X2TCS2"/>
<evidence type="ECO:0000313" key="5">
    <source>
        <dbReference type="Proteomes" id="UP001155027"/>
    </source>
</evidence>
<gene>
    <name evidence="4" type="ORF">GGP71_002629</name>
</gene>
<comment type="caution">
    <text evidence="4">The sequence shown here is derived from an EMBL/GenBank/DDBJ whole genome shotgun (WGS) entry which is preliminary data.</text>
</comment>
<dbReference type="Pfam" id="PF02518">
    <property type="entry name" value="HATPase_c"/>
    <property type="match status" value="1"/>
</dbReference>
<dbReference type="EMBL" id="JANUAU010000009">
    <property type="protein sequence ID" value="MCS3678688.1"/>
    <property type="molecule type" value="Genomic_DNA"/>
</dbReference>
<dbReference type="SMART" id="SM00387">
    <property type="entry name" value="HATPase_c"/>
    <property type="match status" value="1"/>
</dbReference>
<name>A0A9X2TCS2_9BACT</name>
<keyword evidence="2" id="KW-0472">Membrane</keyword>
<evidence type="ECO:0000313" key="4">
    <source>
        <dbReference type="EMBL" id="MCS3678688.1"/>
    </source>
</evidence>